<reference evidence="3" key="1">
    <citation type="submission" date="2014-06" db="EMBL/GenBank/DDBJ databases">
        <authorList>
            <person name="Winans N.J."/>
            <person name="Newell P.D."/>
            <person name="Douglas A.E."/>
        </authorList>
    </citation>
    <scope>NUCLEOTIDE SEQUENCE [LARGE SCALE GENOMIC DNA]</scope>
</reference>
<feature type="compositionally biased region" description="Basic and acidic residues" evidence="1">
    <location>
        <begin position="55"/>
        <end position="71"/>
    </location>
</feature>
<organism evidence="2 3">
    <name type="scientific">Acetobacter okinawensis</name>
    <dbReference type="NCBI Taxonomy" id="1076594"/>
    <lineage>
        <taxon>Bacteria</taxon>
        <taxon>Pseudomonadati</taxon>
        <taxon>Pseudomonadota</taxon>
        <taxon>Alphaproteobacteria</taxon>
        <taxon>Acetobacterales</taxon>
        <taxon>Acetobacteraceae</taxon>
        <taxon>Acetobacter</taxon>
    </lineage>
</organism>
<feature type="compositionally biased region" description="Polar residues" evidence="1">
    <location>
        <begin position="312"/>
        <end position="321"/>
    </location>
</feature>
<evidence type="ECO:0000313" key="3">
    <source>
        <dbReference type="Proteomes" id="UP000194931"/>
    </source>
</evidence>
<gene>
    <name evidence="2" type="ORF">HK26_12315</name>
</gene>
<protein>
    <submittedName>
        <fullName evidence="2">Uncharacterized protein</fullName>
    </submittedName>
</protein>
<keyword evidence="3" id="KW-1185">Reference proteome</keyword>
<feature type="region of interest" description="Disordered" evidence="1">
    <location>
        <begin position="49"/>
        <end position="108"/>
    </location>
</feature>
<dbReference type="Proteomes" id="UP000194931">
    <property type="component" value="Unassembled WGS sequence"/>
</dbReference>
<feature type="region of interest" description="Disordered" evidence="1">
    <location>
        <begin position="305"/>
        <end position="334"/>
    </location>
</feature>
<sequence>MNKSEGDVKRVEDELEKLEEAEKKAEEESKSQDIKEQIALEKFNAAGGRAYTPEAWDKDKQRQKADLKRSELISARNKVKEKKEELNRKKDALRENRDNYDKAKENAESLKDKGYNEQKEKEYDLANKKEYYALKEKEKEDFNFSAIELSAAASVLQATCLAVLAICSTLQQSFRDKKYSDHRKKLDEAASKAHPTTGIVINEDKIEIINGKSKIEVKENKIVISVGSSLMTLDDKGIHIQGSKYTCSATEVITISSDNMINMTSDKNINISSTSVKVAETGKKAEKIDLEKSASAGQTIADVAEEAPGSMDQLTSSSNEATAGAAKLQPPSGV</sequence>
<dbReference type="EMBL" id="JOPJ01000008">
    <property type="protein sequence ID" value="OUJ12929.1"/>
    <property type="molecule type" value="Genomic_DNA"/>
</dbReference>
<accession>A0A252BVF0</accession>
<dbReference type="AlphaFoldDB" id="A0A252BVF0"/>
<name>A0A252BVF0_9PROT</name>
<evidence type="ECO:0000313" key="2">
    <source>
        <dbReference type="EMBL" id="OUJ12929.1"/>
    </source>
</evidence>
<evidence type="ECO:0000256" key="1">
    <source>
        <dbReference type="SAM" id="MobiDB-lite"/>
    </source>
</evidence>
<feature type="compositionally biased region" description="Basic and acidic residues" evidence="1">
    <location>
        <begin position="81"/>
        <end position="108"/>
    </location>
</feature>
<comment type="caution">
    <text evidence="2">The sequence shown here is derived from an EMBL/GenBank/DDBJ whole genome shotgun (WGS) entry which is preliminary data.</text>
</comment>
<proteinExistence type="predicted"/>
<feature type="region of interest" description="Disordered" evidence="1">
    <location>
        <begin position="1"/>
        <end position="36"/>
    </location>
</feature>